<dbReference type="SUPFAM" id="SSF53474">
    <property type="entry name" value="alpha/beta-Hydrolases"/>
    <property type="match status" value="1"/>
</dbReference>
<dbReference type="NCBIfam" id="TIGR00976">
    <property type="entry name" value="CocE_NonD"/>
    <property type="match status" value="1"/>
</dbReference>
<dbReference type="SMART" id="SM00939">
    <property type="entry name" value="PepX_C"/>
    <property type="match status" value="1"/>
</dbReference>
<evidence type="ECO:0000256" key="1">
    <source>
        <dbReference type="ARBA" id="ARBA00022801"/>
    </source>
</evidence>
<sequence length="929" mass="103978">MPLAFQVANLAVKPPRVGENGYQGFNPRKETLSKGYQSREGARALSEGLIAEHDVAVKVRDGCTLYCDIYRPCSSEGSGATKVPAIVAWSPFGKKHTGIDMMSKVKWGCGVPKGCLSGLERFEGPDPAEYCPRGFAVVNVDARGAGDSDGDIVIMGKQEGEDGHDVIEELAKMDWCNGSIGLAGNSHLGIVQWFIAATQPPSLKAIAPWEACGDLYREQFVRGGAWDNGLFDFITEHVIRGKNGLEDFKEMYRRSATMNPYWEDKRAEISKINIPTYVVASYSSFVHTMGSIRGWMQVNTKDKWLRWDPYQEWYDLWAVQESIEELASFFDRYLKNEKNDWEKTPRVRMASLTYGDKEAIYPIIEEDFPIPRTDYRTLYLSSDNTLQSSPPAQTSVLSYNSESNTSPVSHVAFKMKFNKPTRLMGLPKAVLYMSCPDFNDMIVYVLIRKLDVQGKPMIAINIPWSAAPYSKASEIPESDYSNLMIYYGPSGILRASHRKIDASKSIHPQYPFHTHDEVQKIPPGEVVKLEIGLWAMGVDFEAGESISVQISGEYPLVQEFGPRKKVELEERNKGTHRVHCDKMPPETDPASVPSPQEETHIGPENNELDEGIVASSSAWLLSEDFEHMGMAVDKDADTLLTYVDIICGSSSPEEQSVSIEQLRAEAGREGMRAKALQADVLKPIIREAGGLQALVSQMEVIQPLIAKAGGIQELEDLVLEMHLVRIGLNEVGGLQGLYNLVAEAERLKQEQFDTRARVEGPDGLAEKAAHYDRLVQAFNEVCTQRERLAPVGHIAPTRYVAPAGTTTINPARASLIASIPLEYDPYRDLYEAPPVEQPLNRTGSNKVPLGHPRARERSGRWDLREPSVKQEPMDDTDPKETPNKRPRTELEHSPALIQNSRTPSLEEQSLEFSHQLPEYGTRRKRRMRY</sequence>
<evidence type="ECO:0000313" key="4">
    <source>
        <dbReference type="EMBL" id="USP80074.1"/>
    </source>
</evidence>
<dbReference type="Gene3D" id="2.60.120.260">
    <property type="entry name" value="Galactose-binding domain-like"/>
    <property type="match status" value="1"/>
</dbReference>
<dbReference type="AlphaFoldDB" id="A0A9Q8ZEM1"/>
<dbReference type="InterPro" id="IPR029058">
    <property type="entry name" value="AB_hydrolase_fold"/>
</dbReference>
<dbReference type="Gene3D" id="3.40.50.1820">
    <property type="entry name" value="alpha/beta hydrolase"/>
    <property type="match status" value="1"/>
</dbReference>
<dbReference type="Gene3D" id="1.10.3020.20">
    <property type="match status" value="1"/>
</dbReference>
<dbReference type="PANTHER" id="PTHR43056:SF10">
    <property type="entry name" value="COCE_NOND FAMILY, PUTATIVE (AFU_ORTHOLOGUE AFUA_7G00600)-RELATED"/>
    <property type="match status" value="1"/>
</dbReference>
<dbReference type="OrthoDB" id="2578740at2759"/>
<dbReference type="InterPro" id="IPR005674">
    <property type="entry name" value="CocE/Ser_esterase"/>
</dbReference>
<proteinExistence type="predicted"/>
<feature type="domain" description="Xaa-Pro dipeptidyl-peptidase C-terminal" evidence="3">
    <location>
        <begin position="327"/>
        <end position="569"/>
    </location>
</feature>
<feature type="compositionally biased region" description="Basic and acidic residues" evidence="2">
    <location>
        <begin position="571"/>
        <end position="585"/>
    </location>
</feature>
<feature type="region of interest" description="Disordered" evidence="2">
    <location>
        <begin position="834"/>
        <end position="929"/>
    </location>
</feature>
<keyword evidence="5" id="KW-1185">Reference proteome</keyword>
<gene>
    <name evidence="4" type="ORF">yc1106_07348</name>
</gene>
<keyword evidence="4" id="KW-0808">Transferase</keyword>
<dbReference type="InterPro" id="IPR013736">
    <property type="entry name" value="Xaa-Pro_dipept_C"/>
</dbReference>
<accession>A0A9Q8ZEM1</accession>
<dbReference type="EMBL" id="CP089278">
    <property type="protein sequence ID" value="USP80074.1"/>
    <property type="molecule type" value="Genomic_DNA"/>
</dbReference>
<dbReference type="InterPro" id="IPR050585">
    <property type="entry name" value="Xaa-Pro_dipeptidyl-ppase/CocE"/>
</dbReference>
<dbReference type="Proteomes" id="UP001056012">
    <property type="component" value="Chromosome 5"/>
</dbReference>
<feature type="compositionally biased region" description="Basic and acidic residues" evidence="2">
    <location>
        <begin position="853"/>
        <end position="892"/>
    </location>
</feature>
<keyword evidence="4" id="KW-0012">Acyltransferase</keyword>
<feature type="compositionally biased region" description="Polar residues" evidence="2">
    <location>
        <begin position="896"/>
        <end position="912"/>
    </location>
</feature>
<evidence type="ECO:0000259" key="3">
    <source>
        <dbReference type="SMART" id="SM00939"/>
    </source>
</evidence>
<dbReference type="VEuPathDB" id="FungiDB:yc1106_07348"/>
<protein>
    <submittedName>
        <fullName evidence="4">Phospholipid:diacylglycerol acyltransferase</fullName>
    </submittedName>
</protein>
<organism evidence="4 5">
    <name type="scientific">Curvularia clavata</name>
    <dbReference type="NCBI Taxonomy" id="95742"/>
    <lineage>
        <taxon>Eukaryota</taxon>
        <taxon>Fungi</taxon>
        <taxon>Dikarya</taxon>
        <taxon>Ascomycota</taxon>
        <taxon>Pezizomycotina</taxon>
        <taxon>Dothideomycetes</taxon>
        <taxon>Pleosporomycetidae</taxon>
        <taxon>Pleosporales</taxon>
        <taxon>Pleosporineae</taxon>
        <taxon>Pleosporaceae</taxon>
        <taxon>Curvularia</taxon>
    </lineage>
</organism>
<reference evidence="4" key="1">
    <citation type="submission" date="2021-12" db="EMBL/GenBank/DDBJ databases">
        <title>Curvularia clavata genome.</title>
        <authorList>
            <person name="Cao Y."/>
        </authorList>
    </citation>
    <scope>NUCLEOTIDE SEQUENCE</scope>
    <source>
        <strain evidence="4">Yc1106</strain>
    </source>
</reference>
<dbReference type="PANTHER" id="PTHR43056">
    <property type="entry name" value="PEPTIDASE S9 PROLYL OLIGOPEPTIDASE"/>
    <property type="match status" value="1"/>
</dbReference>
<dbReference type="InterPro" id="IPR000383">
    <property type="entry name" value="Xaa-Pro-like_dom"/>
</dbReference>
<dbReference type="GO" id="GO:0008239">
    <property type="term" value="F:dipeptidyl-peptidase activity"/>
    <property type="evidence" value="ECO:0007669"/>
    <property type="project" value="InterPro"/>
</dbReference>
<feature type="region of interest" description="Disordered" evidence="2">
    <location>
        <begin position="571"/>
        <end position="604"/>
    </location>
</feature>
<name>A0A9Q8ZEM1_CURCL</name>
<evidence type="ECO:0000256" key="2">
    <source>
        <dbReference type="SAM" id="MobiDB-lite"/>
    </source>
</evidence>
<dbReference type="Pfam" id="PF02129">
    <property type="entry name" value="Peptidase_S15"/>
    <property type="match status" value="1"/>
</dbReference>
<dbReference type="Pfam" id="PF08530">
    <property type="entry name" value="PepX_C"/>
    <property type="match status" value="1"/>
</dbReference>
<evidence type="ECO:0000313" key="5">
    <source>
        <dbReference type="Proteomes" id="UP001056012"/>
    </source>
</evidence>
<dbReference type="InterPro" id="IPR008979">
    <property type="entry name" value="Galactose-bd-like_sf"/>
</dbReference>
<keyword evidence="1" id="KW-0378">Hydrolase</keyword>
<dbReference type="GO" id="GO:0016746">
    <property type="term" value="F:acyltransferase activity"/>
    <property type="evidence" value="ECO:0007669"/>
    <property type="project" value="UniProtKB-KW"/>
</dbReference>
<dbReference type="SUPFAM" id="SSF49785">
    <property type="entry name" value="Galactose-binding domain-like"/>
    <property type="match status" value="1"/>
</dbReference>